<dbReference type="InterPro" id="IPR018816">
    <property type="entry name" value="Cactin_central"/>
</dbReference>
<dbReference type="InterPro" id="IPR019134">
    <property type="entry name" value="Cactin_C"/>
</dbReference>
<dbReference type="PANTHER" id="PTHR21737">
    <property type="entry name" value="POLYGLUTAMINE BINDING PROTEIN 1/MARVEL MEMBRANE-ASSOCIATING DOMAIN CONTAINING 3"/>
    <property type="match status" value="1"/>
</dbReference>
<protein>
    <recommendedName>
        <fullName evidence="2">Splicing factor Cactin</fullName>
    </recommendedName>
</protein>
<evidence type="ECO:0000259" key="5">
    <source>
        <dbReference type="Pfam" id="PF09732"/>
    </source>
</evidence>
<evidence type="ECO:0000256" key="2">
    <source>
        <dbReference type="ARBA" id="ARBA00034534"/>
    </source>
</evidence>
<feature type="region of interest" description="Disordered" evidence="4">
    <location>
        <begin position="1"/>
        <end position="105"/>
    </location>
</feature>
<dbReference type="GO" id="GO:0005737">
    <property type="term" value="C:cytoplasm"/>
    <property type="evidence" value="ECO:0007669"/>
    <property type="project" value="TreeGrafter"/>
</dbReference>
<dbReference type="GO" id="GO:0005681">
    <property type="term" value="C:spliceosomal complex"/>
    <property type="evidence" value="ECO:0007669"/>
    <property type="project" value="TreeGrafter"/>
</dbReference>
<dbReference type="AlphaFoldDB" id="A0A6A7G6M9"/>
<evidence type="ECO:0000256" key="4">
    <source>
        <dbReference type="SAM" id="MobiDB-lite"/>
    </source>
</evidence>
<feature type="domain" description="Splicing factor Cactin C-terminal" evidence="5">
    <location>
        <begin position="561"/>
        <end position="685"/>
    </location>
</feature>
<comment type="similarity">
    <text evidence="1">Belongs to the CACTIN family.</text>
</comment>
<sequence>MSSSSPPRRRRRKRDHSSDLSSDSASSDSSDYGKRRKRRSKKDRKRSDRRKKKKHAEDRKDKLQAQLEEKALRKKAKEYLKHHETPEERQRRRIEKKKQKQENLRTLEKKEYFGYSNDNNRFGDTDLTTPFVWKKKWESSHPELKGHSLRKLVTKTLRDKQHELHEEIGRIKEMRTEREAEKEAMEQLREDMQRQLEQENFEELNMKEEQFHRDQAVHRSRIRIREGREKPIDTLAKNVILFNSTSASRLSEESEQKDDGSDLEFDLELTEPYQILINLDLSELETLHTEIGTHLELGAHIDYWKNLQVVVADEIATLKQQRGNQTHLHSDVESQVEDMFKSKSHRELQTIKSEIEQRISSGGDNSTGAVDYEYWETLLKRLNVFSAKAFLKELHKETLHRRLTQLQNVQMSGQDEFLRGQSSRHDDEIMDSDDEDLMDDVKPSTTQNAICCSPKLVGKDSDEFEELELLCTLANDFYEELAEKRVNVLRSRIERETERQKMTLTSITSAQSLITQGTDNQWGTSAEQMFQREAQREPVDGEETFNSSSAEIAISRDPYWWQDKYRPRKPRFFNRVKTGYDWNKYNQTHYDHDNPPPKIVQGYKFNIFYPDLIDPTTTPGFEMKSIPGNMDYAIVKFVAGPPYEDIAFKIVNKEWEDNHKRGFKCRFERGIMQLYFSFKRFRYRR</sequence>
<evidence type="ECO:0000256" key="3">
    <source>
        <dbReference type="SAM" id="Coils"/>
    </source>
</evidence>
<feature type="domain" description="Splicing factor cactin central" evidence="6">
    <location>
        <begin position="194"/>
        <end position="395"/>
    </location>
</feature>
<accession>A0A6A7G6M9</accession>
<dbReference type="PANTHER" id="PTHR21737:SF4">
    <property type="entry name" value="SPLICING FACTOR CACTIN"/>
    <property type="match status" value="1"/>
</dbReference>
<name>A0A6A7G6M9_9CRUS</name>
<proteinExistence type="evidence at transcript level"/>
<dbReference type="Pfam" id="PF09732">
    <property type="entry name" value="CactinC_cactus"/>
    <property type="match status" value="1"/>
</dbReference>
<reference evidence="7" key="1">
    <citation type="submission" date="2017-11" db="EMBL/GenBank/DDBJ databases">
        <title>The sensing device of the deep-sea amphipod.</title>
        <authorList>
            <person name="Kobayashi H."/>
            <person name="Nagahama T."/>
            <person name="Arai W."/>
            <person name="Sasagawa Y."/>
            <person name="Umeda M."/>
            <person name="Hayashi T."/>
            <person name="Nikaido I."/>
            <person name="Watanabe H."/>
            <person name="Oguri K."/>
            <person name="Kitazato H."/>
            <person name="Fujioka K."/>
            <person name="Kido Y."/>
            <person name="Takami H."/>
        </authorList>
    </citation>
    <scope>NUCLEOTIDE SEQUENCE</scope>
    <source>
        <tissue evidence="7">Whole body</tissue>
    </source>
</reference>
<dbReference type="EMBL" id="IACT01007273">
    <property type="protein sequence ID" value="LAC26391.1"/>
    <property type="molecule type" value="mRNA"/>
</dbReference>
<feature type="compositionally biased region" description="Basic residues" evidence="4">
    <location>
        <begin position="34"/>
        <end position="54"/>
    </location>
</feature>
<organism evidence="7">
    <name type="scientific">Hirondellea gigas</name>
    <dbReference type="NCBI Taxonomy" id="1518452"/>
    <lineage>
        <taxon>Eukaryota</taxon>
        <taxon>Metazoa</taxon>
        <taxon>Ecdysozoa</taxon>
        <taxon>Arthropoda</taxon>
        <taxon>Crustacea</taxon>
        <taxon>Multicrustacea</taxon>
        <taxon>Malacostraca</taxon>
        <taxon>Eumalacostraca</taxon>
        <taxon>Peracarida</taxon>
        <taxon>Amphipoda</taxon>
        <taxon>Amphilochidea</taxon>
        <taxon>Lysianassida</taxon>
        <taxon>Lysianassidira</taxon>
        <taxon>Lysianassoidea</taxon>
        <taxon>Lysianassidae</taxon>
        <taxon>Hirondellea</taxon>
    </lineage>
</organism>
<evidence type="ECO:0000259" key="6">
    <source>
        <dbReference type="Pfam" id="PF10312"/>
    </source>
</evidence>
<feature type="compositionally biased region" description="Low complexity" evidence="4">
    <location>
        <begin position="19"/>
        <end position="30"/>
    </location>
</feature>
<dbReference type="SMART" id="SM01050">
    <property type="entry name" value="CactinC_cactus"/>
    <property type="match status" value="1"/>
</dbReference>
<evidence type="ECO:0000313" key="7">
    <source>
        <dbReference type="EMBL" id="LAC26391.1"/>
    </source>
</evidence>
<dbReference type="Pfam" id="PF10312">
    <property type="entry name" value="Cactin_mid"/>
    <property type="match status" value="1"/>
</dbReference>
<keyword evidence="3" id="KW-0175">Coiled coil</keyword>
<dbReference type="GO" id="GO:0045292">
    <property type="term" value="P:mRNA cis splicing, via spliceosome"/>
    <property type="evidence" value="ECO:0007669"/>
    <property type="project" value="TreeGrafter"/>
</dbReference>
<feature type="coiled-coil region" evidence="3">
    <location>
        <begin position="157"/>
        <end position="209"/>
    </location>
</feature>
<feature type="compositionally biased region" description="Basic and acidic residues" evidence="4">
    <location>
        <begin position="55"/>
        <end position="90"/>
    </location>
</feature>
<evidence type="ECO:0000256" key="1">
    <source>
        <dbReference type="ARBA" id="ARBA00006895"/>
    </source>
</evidence>